<sequence length="170" mass="19780">MKEIRTRKAVKGDLDALLEVEQACFPPGEAAQRESMEERIHTFPRNFWILEQEGRIIGFISGMTSRQEKLTDEMYHGTQLYREDGEWLMIFGVDVHPMYQGTGCGALLMREMIRETRKQGRKGIVLLCKERMIPFYEKFGFLNEGLSDSSHGGESWYSMRIRFKDAEGKE</sequence>
<dbReference type="Proteomes" id="UP000886757">
    <property type="component" value="Unassembled WGS sequence"/>
</dbReference>
<keyword evidence="2" id="KW-0012">Acyltransferase</keyword>
<dbReference type="EMBL" id="DVGK01000068">
    <property type="protein sequence ID" value="HIR13446.1"/>
    <property type="molecule type" value="Genomic_DNA"/>
</dbReference>
<evidence type="ECO:0000256" key="2">
    <source>
        <dbReference type="ARBA" id="ARBA00023315"/>
    </source>
</evidence>
<dbReference type="SUPFAM" id="SSF55729">
    <property type="entry name" value="Acyl-CoA N-acyltransferases (Nat)"/>
    <property type="match status" value="1"/>
</dbReference>
<evidence type="ECO:0000313" key="4">
    <source>
        <dbReference type="EMBL" id="HIR13446.1"/>
    </source>
</evidence>
<dbReference type="Gene3D" id="3.40.630.30">
    <property type="match status" value="1"/>
</dbReference>
<accession>A0A9D1AC71</accession>
<dbReference type="InterPro" id="IPR051635">
    <property type="entry name" value="SNAT-like"/>
</dbReference>
<dbReference type="PANTHER" id="PTHR10908:SF0">
    <property type="entry name" value="SEROTONIN N-ACETYLTRANSFERASE"/>
    <property type="match status" value="1"/>
</dbReference>
<dbReference type="InterPro" id="IPR000182">
    <property type="entry name" value="GNAT_dom"/>
</dbReference>
<evidence type="ECO:0000313" key="5">
    <source>
        <dbReference type="Proteomes" id="UP000886757"/>
    </source>
</evidence>
<reference evidence="4" key="1">
    <citation type="submission" date="2020-10" db="EMBL/GenBank/DDBJ databases">
        <authorList>
            <person name="Gilroy R."/>
        </authorList>
    </citation>
    <scope>NUCLEOTIDE SEQUENCE</scope>
    <source>
        <strain evidence="4">ChiSjej4B22-8148</strain>
    </source>
</reference>
<protein>
    <submittedName>
        <fullName evidence="4">GNAT family N-acetyltransferase</fullName>
    </submittedName>
</protein>
<dbReference type="InterPro" id="IPR016181">
    <property type="entry name" value="Acyl_CoA_acyltransferase"/>
</dbReference>
<name>A0A9D1AC71_9FIRM</name>
<dbReference type="PANTHER" id="PTHR10908">
    <property type="entry name" value="SEROTONIN N-ACETYLTRANSFERASE"/>
    <property type="match status" value="1"/>
</dbReference>
<gene>
    <name evidence="4" type="ORF">IAB31_05945</name>
</gene>
<comment type="caution">
    <text evidence="4">The sequence shown here is derived from an EMBL/GenBank/DDBJ whole genome shotgun (WGS) entry which is preliminary data.</text>
</comment>
<evidence type="ECO:0000259" key="3">
    <source>
        <dbReference type="PROSITE" id="PS51186"/>
    </source>
</evidence>
<proteinExistence type="predicted"/>
<dbReference type="AlphaFoldDB" id="A0A9D1AC71"/>
<keyword evidence="1" id="KW-0808">Transferase</keyword>
<organism evidence="4 5">
    <name type="scientific">Candidatus Choladousia intestinavium</name>
    <dbReference type="NCBI Taxonomy" id="2840727"/>
    <lineage>
        <taxon>Bacteria</taxon>
        <taxon>Bacillati</taxon>
        <taxon>Bacillota</taxon>
        <taxon>Clostridia</taxon>
        <taxon>Lachnospirales</taxon>
        <taxon>Lachnospiraceae</taxon>
        <taxon>Lachnospiraceae incertae sedis</taxon>
        <taxon>Candidatus Choladousia</taxon>
    </lineage>
</organism>
<dbReference type="GO" id="GO:0008080">
    <property type="term" value="F:N-acetyltransferase activity"/>
    <property type="evidence" value="ECO:0007669"/>
    <property type="project" value="UniProtKB-ARBA"/>
</dbReference>
<evidence type="ECO:0000256" key="1">
    <source>
        <dbReference type="ARBA" id="ARBA00022679"/>
    </source>
</evidence>
<dbReference type="PROSITE" id="PS51186">
    <property type="entry name" value="GNAT"/>
    <property type="match status" value="1"/>
</dbReference>
<dbReference type="CDD" id="cd04301">
    <property type="entry name" value="NAT_SF"/>
    <property type="match status" value="1"/>
</dbReference>
<dbReference type="Pfam" id="PF00583">
    <property type="entry name" value="Acetyltransf_1"/>
    <property type="match status" value="1"/>
</dbReference>
<feature type="domain" description="N-acetyltransferase" evidence="3">
    <location>
        <begin position="4"/>
        <end position="164"/>
    </location>
</feature>
<reference evidence="4" key="2">
    <citation type="journal article" date="2021" name="PeerJ">
        <title>Extensive microbial diversity within the chicken gut microbiome revealed by metagenomics and culture.</title>
        <authorList>
            <person name="Gilroy R."/>
            <person name="Ravi A."/>
            <person name="Getino M."/>
            <person name="Pursley I."/>
            <person name="Horton D.L."/>
            <person name="Alikhan N.F."/>
            <person name="Baker D."/>
            <person name="Gharbi K."/>
            <person name="Hall N."/>
            <person name="Watson M."/>
            <person name="Adriaenssens E.M."/>
            <person name="Foster-Nyarko E."/>
            <person name="Jarju S."/>
            <person name="Secka A."/>
            <person name="Antonio M."/>
            <person name="Oren A."/>
            <person name="Chaudhuri R.R."/>
            <person name="La Ragione R."/>
            <person name="Hildebrand F."/>
            <person name="Pallen M.J."/>
        </authorList>
    </citation>
    <scope>NUCLEOTIDE SEQUENCE</scope>
    <source>
        <strain evidence="4">ChiSjej4B22-8148</strain>
    </source>
</reference>